<dbReference type="Proteomes" id="UP000694251">
    <property type="component" value="Chromosome 11"/>
</dbReference>
<dbReference type="PROSITE" id="PS50089">
    <property type="entry name" value="ZF_RING_2"/>
    <property type="match status" value="1"/>
</dbReference>
<gene>
    <name evidence="20" type="ORF">ISN44_As11g032720</name>
</gene>
<dbReference type="Pfam" id="PF10551">
    <property type="entry name" value="MULE"/>
    <property type="match status" value="1"/>
</dbReference>
<evidence type="ECO:0000259" key="18">
    <source>
        <dbReference type="PROSITE" id="PS50089"/>
    </source>
</evidence>
<comment type="pathway">
    <text evidence="3">Protein modification; protein ubiquitination.</text>
</comment>
<keyword evidence="10" id="KW-0862">Zinc</keyword>
<dbReference type="InterPro" id="IPR001841">
    <property type="entry name" value="Znf_RING"/>
</dbReference>
<dbReference type="Pfam" id="PF03108">
    <property type="entry name" value="DBD_Tnp_Mut"/>
    <property type="match status" value="1"/>
</dbReference>
<dbReference type="PROSITE" id="PS50966">
    <property type="entry name" value="ZF_SWIM"/>
    <property type="match status" value="1"/>
</dbReference>
<keyword evidence="11 17" id="KW-1133">Transmembrane helix</keyword>
<evidence type="ECO:0000259" key="19">
    <source>
        <dbReference type="PROSITE" id="PS50966"/>
    </source>
</evidence>
<keyword evidence="15" id="KW-0175">Coiled coil</keyword>
<dbReference type="InterPro" id="IPR007527">
    <property type="entry name" value="Znf_SWIM"/>
</dbReference>
<keyword evidence="6 17" id="KW-0812">Transmembrane</keyword>
<dbReference type="PANTHER" id="PTHR31973:SF113">
    <property type="entry name" value="PROTEIN FAR1-RELATED SEQUENCE 5-LIKE"/>
    <property type="match status" value="1"/>
</dbReference>
<comment type="subcellular location">
    <subcellularLocation>
        <location evidence="2">Membrane</location>
        <topology evidence="2">Single-pass membrane protein</topology>
    </subcellularLocation>
</comment>
<evidence type="ECO:0000256" key="15">
    <source>
        <dbReference type="SAM" id="Coils"/>
    </source>
</evidence>
<evidence type="ECO:0000313" key="21">
    <source>
        <dbReference type="Proteomes" id="UP000694251"/>
    </source>
</evidence>
<dbReference type="OrthoDB" id="1938144at2759"/>
<feature type="transmembrane region" description="Helical" evidence="17">
    <location>
        <begin position="24"/>
        <end position="46"/>
    </location>
</feature>
<evidence type="ECO:0000313" key="20">
    <source>
        <dbReference type="EMBL" id="KAG7557294.1"/>
    </source>
</evidence>
<feature type="domain" description="RING-type" evidence="18">
    <location>
        <begin position="103"/>
        <end position="145"/>
    </location>
</feature>
<evidence type="ECO:0000256" key="13">
    <source>
        <dbReference type="ARBA" id="ARBA00024209"/>
    </source>
</evidence>
<dbReference type="InterPro" id="IPR004332">
    <property type="entry name" value="Transposase_MuDR"/>
</dbReference>
<proteinExistence type="inferred from homology"/>
<comment type="similarity">
    <text evidence="13">Belongs to the RING-type zinc finger family. ATL subfamily.</text>
</comment>
<dbReference type="FunFam" id="3.30.40.10:FF:000503">
    <property type="entry name" value="RING-H2 finger protein ATL7"/>
    <property type="match status" value="1"/>
</dbReference>
<evidence type="ECO:0000256" key="10">
    <source>
        <dbReference type="ARBA" id="ARBA00022833"/>
    </source>
</evidence>
<protein>
    <recommendedName>
        <fullName evidence="4">RING-type E3 ubiquitin transferase</fullName>
        <ecNumber evidence="4">2.3.2.27</ecNumber>
    </recommendedName>
</protein>
<keyword evidence="5" id="KW-0808">Transferase</keyword>
<feature type="domain" description="SWIM-type" evidence="19">
    <location>
        <begin position="1202"/>
        <end position="1234"/>
    </location>
</feature>
<evidence type="ECO:0000256" key="1">
    <source>
        <dbReference type="ARBA" id="ARBA00000900"/>
    </source>
</evidence>
<feature type="region of interest" description="Disordered" evidence="16">
    <location>
        <begin position="393"/>
        <end position="432"/>
    </location>
</feature>
<dbReference type="InterPro" id="IPR018289">
    <property type="entry name" value="MULE_transposase_dom"/>
</dbReference>
<dbReference type="SMART" id="SM00184">
    <property type="entry name" value="RING"/>
    <property type="match status" value="1"/>
</dbReference>
<keyword evidence="7" id="KW-0479">Metal-binding</keyword>
<keyword evidence="21" id="KW-1185">Reference proteome</keyword>
<dbReference type="GO" id="GO:0016020">
    <property type="term" value="C:membrane"/>
    <property type="evidence" value="ECO:0007669"/>
    <property type="project" value="UniProtKB-SubCell"/>
</dbReference>
<evidence type="ECO:0000256" key="8">
    <source>
        <dbReference type="ARBA" id="ARBA00022771"/>
    </source>
</evidence>
<keyword evidence="12 17" id="KW-0472">Membrane</keyword>
<feature type="coiled-coil region" evidence="15">
    <location>
        <begin position="454"/>
        <end position="489"/>
    </location>
</feature>
<evidence type="ECO:0000256" key="5">
    <source>
        <dbReference type="ARBA" id="ARBA00022679"/>
    </source>
</evidence>
<feature type="compositionally biased region" description="Polar residues" evidence="16">
    <location>
        <begin position="1323"/>
        <end position="1332"/>
    </location>
</feature>
<evidence type="ECO:0000256" key="3">
    <source>
        <dbReference type="ARBA" id="ARBA00004906"/>
    </source>
</evidence>
<evidence type="ECO:0000256" key="16">
    <source>
        <dbReference type="SAM" id="MobiDB-lite"/>
    </source>
</evidence>
<dbReference type="InterPro" id="IPR006564">
    <property type="entry name" value="Znf_PMZ"/>
</dbReference>
<dbReference type="GO" id="GO:0061630">
    <property type="term" value="F:ubiquitin protein ligase activity"/>
    <property type="evidence" value="ECO:0007669"/>
    <property type="project" value="UniProtKB-EC"/>
</dbReference>
<dbReference type="GO" id="GO:0008270">
    <property type="term" value="F:zinc ion binding"/>
    <property type="evidence" value="ECO:0007669"/>
    <property type="project" value="UniProtKB-KW"/>
</dbReference>
<feature type="compositionally biased region" description="Basic and acidic residues" evidence="16">
    <location>
        <begin position="422"/>
        <end position="432"/>
    </location>
</feature>
<feature type="compositionally biased region" description="Polar residues" evidence="16">
    <location>
        <begin position="410"/>
        <end position="421"/>
    </location>
</feature>
<sequence>MSSIDPNPKTYAPSNSNESEKLKLYQALIFAAICFTFIVLILLYIIRRKCTTNVDRSSPGMRPGAFPINFNLSTVELGLSKDIREMLPIVIYKESFTVKDTQCSVCLADYQAEEKLQQMPSCGHTFHMDCIDLWLTSHTTCPLCRLSLIPKPSLDQSHQSPEIVSPIENSNGGGASVQPDSQSTTEAIIHIDDGQEGNRDIQEDLVKKHKSFVLSFDDILVADVPVFVIAGSWECSDKGIWDFYIAKDCFARSLSMNPSTTYEELICSVRKEFGLDGLSFKPKLSYWLPCQLSVFAVNARPPVVIASNIGVRNFLAIKETAVHHNLLLSLEPEDSDDVGVMLRKQCSVPAEKAKGVDDTAEAFAALMPIDPAIPDEQNSNATKLSGVRRRLFGGNEASSSKEPLRMHSVPESTDATWSQSSYRREPGFIEDDGTKESGIIRLADPDTPSLSSNYEENNETVAAGERTLASEEEEELVRAVEAAEKQENERIMRKGKGKCTDSGDAILSKDNEDSDSDGLLWSGTDDDELCDEDYWTMAFDRQYSFDFNSSLLQLGEPLTAEDPPNDGDGISGEEDIGAAVLSYVAKRTEDPAVSPEDNLVGHGNLPVSEDTFGEPDSLAFGGGNIIGNASPADTLGNDGGNSASVFSVGNHGGPSGLTFAVPNQSGSYEADFPVRNQGGVASSSFSIANQTRASEVHVSVGIQEEPHASAIPVANQADVYDDFTQGRDAEPVFDDIYQLTNTDGCAVVSAEEDAIYIGRVFKDKESLQNTLAIYAIKRLFHFRQTKSDTTRAIFVCVDRHCQWRVFAHRVSKYSENYAIRTATLTHSCSITARSQYEKQASAKVIAEVLKGKYANGLPGPRACDIPDIVLEELKVSVTYMKAWYAKEAAVIKCRGSDEKSYKLLAVYMYLLQKGNPGTVYKLEYTGGGLAAKQFKYLFFSLGASIAGIKFMRKVVLVDGTAIKTKFKGVLMTASMQDANFQVFPIAFGIVDAENDLAWTWFFKQLSSLIPDAEDLVLVSDRHRSIYAGVRNVYPHAFHGACAVHIERNVKVKSPGTGIEALVGKAARAFNSGDYKEWYAEIEKRSKKCAAYLDAIPLEHWTQAFCPAKRYNLMSSNIAEALNGALAKIVELPIVSMVESIRTKLMEWFCFRREKGRKLLAMGHVITPAVNILLLRHHTDSAGLAVKPVSDWSFQVASKTKQYYVDLAKKTCTCLQFQKLEVPCCHALAAARRKHVEVPSLVGEHYMVKVFAAAYEKLIFPVPNECDEEIPTAVQETEFIPPENKNGPGRRKKKRIPSTGEFPGAKRRKTGPHKCSTCGEQGHNRATCSNMPA</sequence>
<accession>A0A8T1ZH41</accession>
<evidence type="ECO:0000256" key="7">
    <source>
        <dbReference type="ARBA" id="ARBA00022723"/>
    </source>
</evidence>
<evidence type="ECO:0000256" key="17">
    <source>
        <dbReference type="SAM" id="Phobius"/>
    </source>
</evidence>
<evidence type="ECO:0000256" key="4">
    <source>
        <dbReference type="ARBA" id="ARBA00012483"/>
    </source>
</evidence>
<dbReference type="PANTHER" id="PTHR31973">
    <property type="entry name" value="POLYPROTEIN, PUTATIVE-RELATED"/>
    <property type="match status" value="1"/>
</dbReference>
<comment type="catalytic activity">
    <reaction evidence="1">
        <text>S-ubiquitinyl-[E2 ubiquitin-conjugating enzyme]-L-cysteine + [acceptor protein]-L-lysine = [E2 ubiquitin-conjugating enzyme]-L-cysteine + N(6)-ubiquitinyl-[acceptor protein]-L-lysine.</text>
        <dbReference type="EC" id="2.3.2.27"/>
    </reaction>
</comment>
<evidence type="ECO:0000256" key="12">
    <source>
        <dbReference type="ARBA" id="ARBA00023136"/>
    </source>
</evidence>
<dbReference type="Pfam" id="PF13639">
    <property type="entry name" value="zf-RING_2"/>
    <property type="match status" value="1"/>
</dbReference>
<evidence type="ECO:0000256" key="14">
    <source>
        <dbReference type="PROSITE-ProRule" id="PRU00175"/>
    </source>
</evidence>
<evidence type="ECO:0000256" key="6">
    <source>
        <dbReference type="ARBA" id="ARBA00022692"/>
    </source>
</evidence>
<dbReference type="SMART" id="SM00575">
    <property type="entry name" value="ZnF_PMZ"/>
    <property type="match status" value="1"/>
</dbReference>
<evidence type="ECO:0000256" key="9">
    <source>
        <dbReference type="ARBA" id="ARBA00022786"/>
    </source>
</evidence>
<dbReference type="EMBL" id="JAEFBJ010000011">
    <property type="protein sequence ID" value="KAG7557294.1"/>
    <property type="molecule type" value="Genomic_DNA"/>
</dbReference>
<evidence type="ECO:0000256" key="2">
    <source>
        <dbReference type="ARBA" id="ARBA00004167"/>
    </source>
</evidence>
<feature type="region of interest" description="Disordered" evidence="16">
    <location>
        <begin position="495"/>
        <end position="520"/>
    </location>
</feature>
<dbReference type="Pfam" id="PF04434">
    <property type="entry name" value="SWIM"/>
    <property type="match status" value="1"/>
</dbReference>
<evidence type="ECO:0000256" key="11">
    <source>
        <dbReference type="ARBA" id="ARBA00022989"/>
    </source>
</evidence>
<dbReference type="CDD" id="cd16461">
    <property type="entry name" value="RING-H2_EL5-like"/>
    <property type="match status" value="1"/>
</dbReference>
<keyword evidence="8 14" id="KW-0863">Zinc-finger</keyword>
<name>A0A8T1ZH41_ARASU</name>
<comment type="caution">
    <text evidence="20">The sequence shown here is derived from an EMBL/GenBank/DDBJ whole genome shotgun (WGS) entry which is preliminary data.</text>
</comment>
<reference evidence="20 21" key="1">
    <citation type="submission" date="2020-12" db="EMBL/GenBank/DDBJ databases">
        <title>Concerted genomic and epigenomic changes stabilize Arabidopsis allopolyploids.</title>
        <authorList>
            <person name="Chen Z."/>
        </authorList>
    </citation>
    <scope>NUCLEOTIDE SEQUENCE [LARGE SCALE GENOMIC DNA]</scope>
    <source>
        <strain evidence="20">As9502</strain>
        <tissue evidence="20">Leaf</tissue>
    </source>
</reference>
<keyword evidence="9" id="KW-0833">Ubl conjugation pathway</keyword>
<dbReference type="EC" id="2.3.2.27" evidence="4"/>
<feature type="region of interest" description="Disordered" evidence="16">
    <location>
        <begin position="1277"/>
        <end position="1332"/>
    </location>
</feature>
<organism evidence="20 21">
    <name type="scientific">Arabidopsis suecica</name>
    <name type="common">Swedish thale-cress</name>
    <name type="synonym">Cardaminopsis suecica</name>
    <dbReference type="NCBI Taxonomy" id="45249"/>
    <lineage>
        <taxon>Eukaryota</taxon>
        <taxon>Viridiplantae</taxon>
        <taxon>Streptophyta</taxon>
        <taxon>Embryophyta</taxon>
        <taxon>Tracheophyta</taxon>
        <taxon>Spermatophyta</taxon>
        <taxon>Magnoliopsida</taxon>
        <taxon>eudicotyledons</taxon>
        <taxon>Gunneridae</taxon>
        <taxon>Pentapetalae</taxon>
        <taxon>rosids</taxon>
        <taxon>malvids</taxon>
        <taxon>Brassicales</taxon>
        <taxon>Brassicaceae</taxon>
        <taxon>Camelineae</taxon>
        <taxon>Arabidopsis</taxon>
    </lineage>
</organism>